<dbReference type="RefSeq" id="WP_197904745.1">
    <property type="nucleotide sequence ID" value="NZ_AP021874.1"/>
</dbReference>
<dbReference type="EMBL" id="AP021874">
    <property type="protein sequence ID" value="BBO67057.1"/>
    <property type="molecule type" value="Genomic_DNA"/>
</dbReference>
<gene>
    <name evidence="2" type="ORF">DSCA_09870</name>
</gene>
<dbReference type="Pfam" id="PF08241">
    <property type="entry name" value="Methyltransf_11"/>
    <property type="match status" value="1"/>
</dbReference>
<dbReference type="GO" id="GO:0008757">
    <property type="term" value="F:S-adenosylmethionine-dependent methyltransferase activity"/>
    <property type="evidence" value="ECO:0007669"/>
    <property type="project" value="InterPro"/>
</dbReference>
<name>A0A5K7YR04_9BACT</name>
<feature type="domain" description="Methyltransferase type 11" evidence="1">
    <location>
        <begin position="55"/>
        <end position="142"/>
    </location>
</feature>
<protein>
    <recommendedName>
        <fullName evidence="1">Methyltransferase type 11 domain-containing protein</fullName>
    </recommendedName>
</protein>
<evidence type="ECO:0000313" key="2">
    <source>
        <dbReference type="EMBL" id="BBO67057.1"/>
    </source>
</evidence>
<dbReference type="CDD" id="cd02440">
    <property type="entry name" value="AdoMet_MTases"/>
    <property type="match status" value="1"/>
</dbReference>
<keyword evidence="3" id="KW-1185">Reference proteome</keyword>
<reference evidence="2 3" key="1">
    <citation type="submission" date="2019-11" db="EMBL/GenBank/DDBJ databases">
        <title>Comparative genomics of hydrocarbon-degrading Desulfosarcina strains.</title>
        <authorList>
            <person name="Watanabe M."/>
            <person name="Kojima H."/>
            <person name="Fukui M."/>
        </authorList>
    </citation>
    <scope>NUCLEOTIDE SEQUENCE [LARGE SCALE GENOMIC DNA]</scope>
    <source>
        <strain evidence="2 3">PL12</strain>
    </source>
</reference>
<evidence type="ECO:0000313" key="3">
    <source>
        <dbReference type="Proteomes" id="UP000427906"/>
    </source>
</evidence>
<dbReference type="SUPFAM" id="SSF53335">
    <property type="entry name" value="S-adenosyl-L-methionine-dependent methyltransferases"/>
    <property type="match status" value="1"/>
</dbReference>
<evidence type="ECO:0000259" key="1">
    <source>
        <dbReference type="Pfam" id="PF08241"/>
    </source>
</evidence>
<dbReference type="Proteomes" id="UP000427906">
    <property type="component" value="Chromosome"/>
</dbReference>
<dbReference type="InterPro" id="IPR029063">
    <property type="entry name" value="SAM-dependent_MTases_sf"/>
</dbReference>
<sequence>MNLKISGGTKENGIIVGNTYDKYSSKNPIVKMIMEGFESALSELVAKVSPTEIHEIGCGEGYWVLRWREQGLVTRGCDFSSHVIKIARTNATKRGLSASLFNIRSIYDLESGRDSSDLVVCCEVIEHLEQPEAGLQALQRVVDRHLIVSVPREPLWRGLNIARGKYLWDWGNTPGHIQHWSKDGFVRLVAKYFEVIEVRNPIPWTMLLCRSNH</sequence>
<dbReference type="KEGG" id="dalk:DSCA_09870"/>
<dbReference type="InterPro" id="IPR013216">
    <property type="entry name" value="Methyltransf_11"/>
</dbReference>
<accession>A0A5K7YR04</accession>
<proteinExistence type="predicted"/>
<dbReference type="AlphaFoldDB" id="A0A5K7YR04"/>
<organism evidence="2 3">
    <name type="scientific">Desulfosarcina alkanivorans</name>
    <dbReference type="NCBI Taxonomy" id="571177"/>
    <lineage>
        <taxon>Bacteria</taxon>
        <taxon>Pseudomonadati</taxon>
        <taxon>Thermodesulfobacteriota</taxon>
        <taxon>Desulfobacteria</taxon>
        <taxon>Desulfobacterales</taxon>
        <taxon>Desulfosarcinaceae</taxon>
        <taxon>Desulfosarcina</taxon>
    </lineage>
</organism>
<dbReference type="Gene3D" id="3.40.50.150">
    <property type="entry name" value="Vaccinia Virus protein VP39"/>
    <property type="match status" value="1"/>
</dbReference>